<dbReference type="Proteomes" id="UP000272942">
    <property type="component" value="Unassembled WGS sequence"/>
</dbReference>
<comment type="domain">
    <text evidence="15">The selectivity filter, in which calcium ions are arranged in single file, is composed of two acidic rings separated by one helical turn along the central axis of the channel pore.</text>
</comment>
<sequence>MDCRRHSFTIRVCTVWNPLPSHVVCATTVDSSKVKLEESLTHYTATSLSTQCNRIQQLEFYSWIQFNALALDAAKRTRRLTWLGLGAMGLQFGLLARLTWWEYSWDIMEPVTYFVGYGTSMAMYAYYVVTRQDYSFPQVFDREYLKRFYKSAEKISFDVDRYNELCDQLAELKSELRRLRDPLYCNLPLQQTAYLVPERVEQSLARGPPKFTTTTTTTPPRP</sequence>
<evidence type="ECO:0000256" key="9">
    <source>
        <dbReference type="ARBA" id="ARBA00022989"/>
    </source>
</evidence>
<protein>
    <recommendedName>
        <fullName evidence="15">Calcium uniporter protein</fullName>
    </recommendedName>
</protein>
<evidence type="ECO:0000256" key="2">
    <source>
        <dbReference type="ARBA" id="ARBA00005653"/>
    </source>
</evidence>
<evidence type="ECO:0000256" key="4">
    <source>
        <dbReference type="ARBA" id="ARBA00022568"/>
    </source>
</evidence>
<evidence type="ECO:0000256" key="14">
    <source>
        <dbReference type="ARBA" id="ARBA00036634"/>
    </source>
</evidence>
<keyword evidence="11 15" id="KW-0496">Mitochondrion</keyword>
<feature type="transmembrane region" description="Helical" evidence="15">
    <location>
        <begin position="80"/>
        <end position="99"/>
    </location>
</feature>
<dbReference type="PANTHER" id="PTHR13462">
    <property type="entry name" value="CALCIUM UNIPORTER PROTEIN, MITOCHONDRIAL"/>
    <property type="match status" value="1"/>
</dbReference>
<dbReference type="GO" id="GO:0036444">
    <property type="term" value="P:calcium import into the mitochondrion"/>
    <property type="evidence" value="ECO:0007669"/>
    <property type="project" value="TreeGrafter"/>
</dbReference>
<comment type="function">
    <text evidence="15">Mitochondrial inner membrane calcium uniporter that mediates calcium uptake into mitochondria. Mitochondrial calcium homeostasis plays key roles in cellular physiology and regulates cell bioenergetics, cytoplasmic calcium signals and activation of cell death pathways.</text>
</comment>
<evidence type="ECO:0000313" key="17">
    <source>
        <dbReference type="EMBL" id="VDP67826.1"/>
    </source>
</evidence>
<keyword evidence="12 15" id="KW-0472">Membrane</keyword>
<dbReference type="GO" id="GO:0015292">
    <property type="term" value="F:uniporter activity"/>
    <property type="evidence" value="ECO:0007669"/>
    <property type="project" value="UniProtKB-UniRule"/>
</dbReference>
<dbReference type="OrthoDB" id="278338at2759"/>
<dbReference type="InterPro" id="IPR006769">
    <property type="entry name" value="MCU_C"/>
</dbReference>
<gene>
    <name evidence="17" type="ORF">ECPE_LOCUS2913</name>
</gene>
<comment type="catalytic activity">
    <reaction evidence="14">
        <text>Ca(2+)(in) = Ca(2+)(out)</text>
        <dbReference type="Rhea" id="RHEA:29671"/>
        <dbReference type="ChEBI" id="CHEBI:29108"/>
    </reaction>
</comment>
<evidence type="ECO:0000256" key="12">
    <source>
        <dbReference type="ARBA" id="ARBA00023136"/>
    </source>
</evidence>
<feature type="domain" description="Calcium uniporter protein C-terminal" evidence="16">
    <location>
        <begin position="67"/>
        <end position="165"/>
    </location>
</feature>
<reference evidence="17 18" key="1">
    <citation type="submission" date="2018-11" db="EMBL/GenBank/DDBJ databases">
        <authorList>
            <consortium name="Pathogen Informatics"/>
        </authorList>
    </citation>
    <scope>NUCLEOTIDE SEQUENCE [LARGE SCALE GENOMIC DNA]</scope>
    <source>
        <strain evidence="17 18">Egypt</strain>
    </source>
</reference>
<keyword evidence="13 15" id="KW-0407">Ion channel</keyword>
<dbReference type="GO" id="GO:0051560">
    <property type="term" value="P:mitochondrial calcium ion homeostasis"/>
    <property type="evidence" value="ECO:0007669"/>
    <property type="project" value="UniProtKB-UniRule"/>
</dbReference>
<evidence type="ECO:0000256" key="13">
    <source>
        <dbReference type="ARBA" id="ARBA00023303"/>
    </source>
</evidence>
<evidence type="ECO:0000256" key="1">
    <source>
        <dbReference type="ARBA" id="ARBA00004448"/>
    </source>
</evidence>
<organism evidence="17 18">
    <name type="scientific">Echinostoma caproni</name>
    <dbReference type="NCBI Taxonomy" id="27848"/>
    <lineage>
        <taxon>Eukaryota</taxon>
        <taxon>Metazoa</taxon>
        <taxon>Spiralia</taxon>
        <taxon>Lophotrochozoa</taxon>
        <taxon>Platyhelminthes</taxon>
        <taxon>Trematoda</taxon>
        <taxon>Digenea</taxon>
        <taxon>Plagiorchiida</taxon>
        <taxon>Echinostomata</taxon>
        <taxon>Echinostomatoidea</taxon>
        <taxon>Echinostomatidae</taxon>
        <taxon>Echinostoma</taxon>
    </lineage>
</organism>
<dbReference type="GO" id="GO:1990246">
    <property type="term" value="C:uniplex complex"/>
    <property type="evidence" value="ECO:0007669"/>
    <property type="project" value="TreeGrafter"/>
</dbReference>
<feature type="transmembrane region" description="Helical" evidence="15">
    <location>
        <begin position="111"/>
        <end position="129"/>
    </location>
</feature>
<name>A0A3P8JMJ9_9TREM</name>
<keyword evidence="6 15" id="KW-0812">Transmembrane</keyword>
<keyword evidence="10 15" id="KW-0406">Ion transport</keyword>
<dbReference type="PANTHER" id="PTHR13462:SF10">
    <property type="entry name" value="CALCIUM UNIPORTER PROTEIN, MITOCHONDRIAL"/>
    <property type="match status" value="1"/>
</dbReference>
<keyword evidence="9 15" id="KW-1133">Transmembrane helix</keyword>
<evidence type="ECO:0000256" key="8">
    <source>
        <dbReference type="ARBA" id="ARBA00022837"/>
    </source>
</evidence>
<keyword evidence="3 15" id="KW-0813">Transport</keyword>
<comment type="subcellular location">
    <subcellularLocation>
        <location evidence="1 15">Mitochondrion inner membrane</location>
        <topology evidence="1 15">Multi-pass membrane protein</topology>
    </subcellularLocation>
</comment>
<evidence type="ECO:0000256" key="15">
    <source>
        <dbReference type="RuleBase" id="RU367035"/>
    </source>
</evidence>
<keyword evidence="5 15" id="KW-0107">Calcium channel</keyword>
<evidence type="ECO:0000256" key="6">
    <source>
        <dbReference type="ARBA" id="ARBA00022692"/>
    </source>
</evidence>
<evidence type="ECO:0000256" key="5">
    <source>
        <dbReference type="ARBA" id="ARBA00022673"/>
    </source>
</evidence>
<proteinExistence type="inferred from homology"/>
<dbReference type="EMBL" id="UZAN01039953">
    <property type="protein sequence ID" value="VDP67826.1"/>
    <property type="molecule type" value="Genomic_DNA"/>
</dbReference>
<keyword evidence="4 15" id="KW-0109">Calcium transport</keyword>
<evidence type="ECO:0000259" key="16">
    <source>
        <dbReference type="Pfam" id="PF04678"/>
    </source>
</evidence>
<dbReference type="Pfam" id="PF04678">
    <property type="entry name" value="MCU"/>
    <property type="match status" value="1"/>
</dbReference>
<evidence type="ECO:0000256" key="11">
    <source>
        <dbReference type="ARBA" id="ARBA00023128"/>
    </source>
</evidence>
<keyword evidence="8 15" id="KW-0106">Calcium</keyword>
<comment type="similarity">
    <text evidence="2 15">Belongs to the MCU (TC 1.A.77) family.</text>
</comment>
<dbReference type="GO" id="GO:0005262">
    <property type="term" value="F:calcium channel activity"/>
    <property type="evidence" value="ECO:0007669"/>
    <property type="project" value="UniProtKB-UniRule"/>
</dbReference>
<keyword evidence="18" id="KW-1185">Reference proteome</keyword>
<evidence type="ECO:0000256" key="3">
    <source>
        <dbReference type="ARBA" id="ARBA00022448"/>
    </source>
</evidence>
<evidence type="ECO:0000256" key="7">
    <source>
        <dbReference type="ARBA" id="ARBA00022792"/>
    </source>
</evidence>
<keyword evidence="7 15" id="KW-0999">Mitochondrion inner membrane</keyword>
<evidence type="ECO:0000256" key="10">
    <source>
        <dbReference type="ARBA" id="ARBA00023065"/>
    </source>
</evidence>
<dbReference type="AlphaFoldDB" id="A0A3P8JMJ9"/>
<dbReference type="InterPro" id="IPR039055">
    <property type="entry name" value="MCU_fam"/>
</dbReference>
<evidence type="ECO:0000313" key="18">
    <source>
        <dbReference type="Proteomes" id="UP000272942"/>
    </source>
</evidence>
<accession>A0A3P8JMJ9</accession>